<evidence type="ECO:0000313" key="3">
    <source>
        <dbReference type="Proteomes" id="UP000025227"/>
    </source>
</evidence>
<keyword evidence="2" id="KW-1133">Transmembrane helix</keyword>
<sequence length="275" mass="31794">MLPNGQLRYQHYGCWPTIKRALLFLVSESVLKFHLFFYWLICLFTMMEDQQGLHTLRIMLVAMSIVFALLAMVTGTACFFYPFLFVVIFEFVKSLAWFGLLALKLSWPAKYKALIKEKGDTWAMLGLEPLQDYIKSTREDDEILYLWFGFCCFYFALLIITLIKTITEYQLDEHRRQNNPYVFPAVGPYPHVVVLPAEPEMGNTNPDDPPPYSTIVRNDGDSEETAKEETLPPRYSDLELSSTTTSTSSETSERMGSNNRKTSNNVNRTITIRKR</sequence>
<dbReference type="AlphaFoldDB" id="A0A7I4YVA4"/>
<evidence type="ECO:0000256" key="2">
    <source>
        <dbReference type="SAM" id="Phobius"/>
    </source>
</evidence>
<feature type="transmembrane region" description="Helical" evidence="2">
    <location>
        <begin position="20"/>
        <end position="44"/>
    </location>
</feature>
<feature type="transmembrane region" description="Helical" evidence="2">
    <location>
        <begin position="143"/>
        <end position="163"/>
    </location>
</feature>
<feature type="compositionally biased region" description="Polar residues" evidence="1">
    <location>
        <begin position="254"/>
        <end position="275"/>
    </location>
</feature>
<keyword evidence="3" id="KW-1185">Reference proteome</keyword>
<dbReference type="Proteomes" id="UP000025227">
    <property type="component" value="Unplaced"/>
</dbReference>
<organism evidence="3 4">
    <name type="scientific">Haemonchus contortus</name>
    <name type="common">Barber pole worm</name>
    <dbReference type="NCBI Taxonomy" id="6289"/>
    <lineage>
        <taxon>Eukaryota</taxon>
        <taxon>Metazoa</taxon>
        <taxon>Ecdysozoa</taxon>
        <taxon>Nematoda</taxon>
        <taxon>Chromadorea</taxon>
        <taxon>Rhabditida</taxon>
        <taxon>Rhabditina</taxon>
        <taxon>Rhabditomorpha</taxon>
        <taxon>Strongyloidea</taxon>
        <taxon>Trichostrongylidae</taxon>
        <taxon>Haemonchus</taxon>
    </lineage>
</organism>
<feature type="transmembrane region" description="Helical" evidence="2">
    <location>
        <begin position="56"/>
        <end position="73"/>
    </location>
</feature>
<name>A0A7I4YVA4_HAECO</name>
<reference evidence="4" key="1">
    <citation type="submission" date="2020-12" db="UniProtKB">
        <authorList>
            <consortium name="WormBaseParasite"/>
        </authorList>
    </citation>
    <scope>IDENTIFICATION</scope>
    <source>
        <strain evidence="4">MHco3</strain>
    </source>
</reference>
<dbReference type="OrthoDB" id="5869749at2759"/>
<proteinExistence type="predicted"/>
<accession>A0A7I4YVA4</accession>
<evidence type="ECO:0000313" key="4">
    <source>
        <dbReference type="WBParaSite" id="HCON_00149420-00001"/>
    </source>
</evidence>
<feature type="transmembrane region" description="Helical" evidence="2">
    <location>
        <begin position="79"/>
        <end position="103"/>
    </location>
</feature>
<feature type="compositionally biased region" description="Low complexity" evidence="1">
    <location>
        <begin position="241"/>
        <end position="250"/>
    </location>
</feature>
<feature type="compositionally biased region" description="Basic and acidic residues" evidence="1">
    <location>
        <begin position="218"/>
        <end position="231"/>
    </location>
</feature>
<keyword evidence="2" id="KW-0472">Membrane</keyword>
<evidence type="ECO:0000256" key="1">
    <source>
        <dbReference type="SAM" id="MobiDB-lite"/>
    </source>
</evidence>
<dbReference type="OMA" id="LRIMLVA"/>
<keyword evidence="2" id="KW-0812">Transmembrane</keyword>
<protein>
    <submittedName>
        <fullName evidence="4">Conserved plasma membrane protein</fullName>
    </submittedName>
</protein>
<dbReference type="WBParaSite" id="HCON_00149420-00001">
    <property type="protein sequence ID" value="HCON_00149420-00001"/>
    <property type="gene ID" value="HCON_00149420"/>
</dbReference>
<feature type="region of interest" description="Disordered" evidence="1">
    <location>
        <begin position="197"/>
        <end position="275"/>
    </location>
</feature>